<name>A0A0A8E6Z4_MESFC</name>
<feature type="transmembrane region" description="Helical" evidence="10">
    <location>
        <begin position="181"/>
        <end position="205"/>
    </location>
</feature>
<keyword evidence="5" id="KW-0571">Peptide transport</keyword>
<feature type="transmembrane region" description="Helical" evidence="10">
    <location>
        <begin position="53"/>
        <end position="74"/>
    </location>
</feature>
<evidence type="ECO:0000256" key="1">
    <source>
        <dbReference type="ARBA" id="ARBA00004651"/>
    </source>
</evidence>
<keyword evidence="3" id="KW-1003">Cell membrane</keyword>
<dbReference type="PANTHER" id="PTHR43386:SF24">
    <property type="entry name" value="OLIGOPEPTIDE TRANSPORT SYSTEM PERMEASE PROTEIN AMID"/>
    <property type="match status" value="1"/>
</dbReference>
<dbReference type="InterPro" id="IPR035906">
    <property type="entry name" value="MetI-like_sf"/>
</dbReference>
<evidence type="ECO:0000256" key="10">
    <source>
        <dbReference type="RuleBase" id="RU363032"/>
    </source>
</evidence>
<keyword evidence="8 10" id="KW-0472">Membrane</keyword>
<dbReference type="InterPro" id="IPR025966">
    <property type="entry name" value="OppC_N"/>
</dbReference>
<comment type="similarity">
    <text evidence="9">Belongs to the binding-protein-dependent transport system permease family. OppBC subfamily.</text>
</comment>
<accession>A0A0A8E6Z4</accession>
<evidence type="ECO:0000256" key="3">
    <source>
        <dbReference type="ARBA" id="ARBA00022475"/>
    </source>
</evidence>
<evidence type="ECO:0000256" key="4">
    <source>
        <dbReference type="ARBA" id="ARBA00022692"/>
    </source>
</evidence>
<dbReference type="AlphaFoldDB" id="A0A0A8E6Z4"/>
<dbReference type="Proteomes" id="UP000031129">
    <property type="component" value="Chromosome"/>
</dbReference>
<evidence type="ECO:0000313" key="12">
    <source>
        <dbReference type="EMBL" id="AJC49734.1"/>
    </source>
</evidence>
<feature type="transmembrane region" description="Helical" evidence="10">
    <location>
        <begin position="300"/>
        <end position="324"/>
    </location>
</feature>
<dbReference type="SUPFAM" id="SSF161098">
    <property type="entry name" value="MetI-like"/>
    <property type="match status" value="1"/>
</dbReference>
<organism evidence="12 13">
    <name type="scientific">Mesomycoplasma flocculare ATCC 27399</name>
    <dbReference type="NCBI Taxonomy" id="743971"/>
    <lineage>
        <taxon>Bacteria</taxon>
        <taxon>Bacillati</taxon>
        <taxon>Mycoplasmatota</taxon>
        <taxon>Mycoplasmoidales</taxon>
        <taxon>Metamycoplasmataceae</taxon>
        <taxon>Mesomycoplasma</taxon>
    </lineage>
</organism>
<dbReference type="GO" id="GO:0055085">
    <property type="term" value="P:transmembrane transport"/>
    <property type="evidence" value="ECO:0007669"/>
    <property type="project" value="InterPro"/>
</dbReference>
<evidence type="ECO:0000256" key="8">
    <source>
        <dbReference type="ARBA" id="ARBA00023136"/>
    </source>
</evidence>
<evidence type="ECO:0000256" key="5">
    <source>
        <dbReference type="ARBA" id="ARBA00022856"/>
    </source>
</evidence>
<dbReference type="CDD" id="cd06261">
    <property type="entry name" value="TM_PBP2"/>
    <property type="match status" value="1"/>
</dbReference>
<keyword evidence="13" id="KW-1185">Reference proteome</keyword>
<dbReference type="Gene3D" id="1.10.3720.10">
    <property type="entry name" value="MetI-like"/>
    <property type="match status" value="1"/>
</dbReference>
<keyword evidence="7 10" id="KW-1133">Transmembrane helix</keyword>
<dbReference type="GO" id="GO:0015833">
    <property type="term" value="P:peptide transport"/>
    <property type="evidence" value="ECO:0007669"/>
    <property type="project" value="UniProtKB-KW"/>
</dbReference>
<keyword evidence="6" id="KW-0653">Protein transport</keyword>
<feature type="transmembrane region" description="Helical" evidence="10">
    <location>
        <begin position="225"/>
        <end position="252"/>
    </location>
</feature>
<dbReference type="RefSeq" id="WP_002557648.1">
    <property type="nucleotide sequence ID" value="NZ_CP007585.1"/>
</dbReference>
<evidence type="ECO:0000313" key="13">
    <source>
        <dbReference type="Proteomes" id="UP000031129"/>
    </source>
</evidence>
<dbReference type="Pfam" id="PF00528">
    <property type="entry name" value="BPD_transp_1"/>
    <property type="match status" value="1"/>
</dbReference>
<feature type="domain" description="ABC transmembrane type-1" evidence="11">
    <location>
        <begin position="182"/>
        <end position="370"/>
    </location>
</feature>
<evidence type="ECO:0000259" key="11">
    <source>
        <dbReference type="PROSITE" id="PS50928"/>
    </source>
</evidence>
<dbReference type="STRING" id="743971.MYF_00925"/>
<reference evidence="12 13" key="1">
    <citation type="journal article" date="2015" name="Genome Announc.">
        <title>Complete Genome Sequence of Mycoplasma flocculare Strain Ms42T (ATCC 27399T).</title>
        <authorList>
            <person name="Calcutt M.J."/>
            <person name="Foecking M.F."/>
            <person name="Heidari M.B."/>
            <person name="McIntosh M.A."/>
        </authorList>
    </citation>
    <scope>NUCLEOTIDE SEQUENCE [LARGE SCALE GENOMIC DNA]</scope>
    <source>
        <strain evidence="13">ATCC 27399</strain>
    </source>
</reference>
<dbReference type="GO" id="GO:0005886">
    <property type="term" value="C:plasma membrane"/>
    <property type="evidence" value="ECO:0007669"/>
    <property type="project" value="UniProtKB-SubCell"/>
</dbReference>
<keyword evidence="2 10" id="KW-0813">Transport</keyword>
<dbReference type="PANTHER" id="PTHR43386">
    <property type="entry name" value="OLIGOPEPTIDE TRANSPORT SYSTEM PERMEASE PROTEIN APPC"/>
    <property type="match status" value="1"/>
</dbReference>
<keyword evidence="4 10" id="KW-0812">Transmembrane</keyword>
<proteinExistence type="inferred from homology"/>
<dbReference type="Pfam" id="PF12911">
    <property type="entry name" value="OppC_N"/>
    <property type="match status" value="1"/>
</dbReference>
<dbReference type="InterPro" id="IPR000515">
    <property type="entry name" value="MetI-like"/>
</dbReference>
<dbReference type="EMBL" id="CP007585">
    <property type="protein sequence ID" value="AJC49734.1"/>
    <property type="molecule type" value="Genomic_DNA"/>
</dbReference>
<gene>
    <name evidence="12" type="primary">oppC</name>
    <name evidence="12" type="ORF">MYF_00925</name>
</gene>
<protein>
    <submittedName>
        <fullName evidence="12">Oligopeptide ABC transporter permease protein</fullName>
    </submittedName>
</protein>
<sequence>MLDPKEFNQKYNLRKEQISLLKPASFQEKNYQAMGKTVEFWKDAIQKFFKSPISLISTILFIIILLIAIFTIIFSPYEATKPISNADPSLVYEQLPSSLGAIKTTVSSDILDKIRAIEVDHNVKLIQGETVELFPNRWEIRINPYEIMSVLENGKKIIALVGTDQYGRDIWLRTWQGTLHALAISLIIALIQFLIGIVLGTYLGFHIGTWIDNIVLRIIDIFGSIPWIIIFIIFIAIWGPYTITIIILLSLTGWTMPTYQARLYTIMVKDEEYVYAAKVIGASKLRQIYCHILPNIFGKLLSIFVASIFGSITTIASLAFLGFLKEAPDSSANLGLIINSSVSLADKNPMALLLPSIILVILAVTSRFIANGIHDALDPRIGGRK</sequence>
<dbReference type="KEGG" id="mfq:MYF_00925"/>
<evidence type="ECO:0000256" key="7">
    <source>
        <dbReference type="ARBA" id="ARBA00022989"/>
    </source>
</evidence>
<feature type="transmembrane region" description="Helical" evidence="10">
    <location>
        <begin position="350"/>
        <end position="370"/>
    </location>
</feature>
<comment type="subcellular location">
    <subcellularLocation>
        <location evidence="1 10">Cell membrane</location>
        <topology evidence="1 10">Multi-pass membrane protein</topology>
    </subcellularLocation>
</comment>
<dbReference type="GO" id="GO:0015031">
    <property type="term" value="P:protein transport"/>
    <property type="evidence" value="ECO:0007669"/>
    <property type="project" value="UniProtKB-KW"/>
</dbReference>
<evidence type="ECO:0000256" key="2">
    <source>
        <dbReference type="ARBA" id="ARBA00022448"/>
    </source>
</evidence>
<evidence type="ECO:0000256" key="9">
    <source>
        <dbReference type="ARBA" id="ARBA00024202"/>
    </source>
</evidence>
<evidence type="ECO:0000256" key="6">
    <source>
        <dbReference type="ARBA" id="ARBA00022927"/>
    </source>
</evidence>
<dbReference type="HOGENOM" id="CLU_028518_1_0_14"/>
<dbReference type="PROSITE" id="PS50928">
    <property type="entry name" value="ABC_TM1"/>
    <property type="match status" value="1"/>
</dbReference>
<dbReference type="InterPro" id="IPR050366">
    <property type="entry name" value="BP-dependent_transpt_permease"/>
</dbReference>
<dbReference type="OrthoDB" id="9788103at2"/>